<keyword evidence="18" id="KW-1185">Reference proteome</keyword>
<keyword evidence="7" id="KW-0949">S-adenosyl-L-methionine</keyword>
<comment type="cofactor">
    <cofactor evidence="2 15">
        <name>pyridoxal 5'-phosphate</name>
        <dbReference type="ChEBI" id="CHEBI:597326"/>
    </cofactor>
</comment>
<reference evidence="17 18" key="1">
    <citation type="journal article" date="2011" name="Front. Microbiol.">
        <title>Genomic signatures of strain selection and enhancement in Bacillus atrophaeus var. globigii, a historical biowarfare simulant.</title>
        <authorList>
            <person name="Gibbons H.S."/>
            <person name="Broomall S.M."/>
            <person name="McNew L.A."/>
            <person name="Daligault H."/>
            <person name="Chapman C."/>
            <person name="Bruce D."/>
            <person name="Karavis M."/>
            <person name="Krepps M."/>
            <person name="McGregor P.A."/>
            <person name="Hong C."/>
            <person name="Park K.H."/>
            <person name="Akmal A."/>
            <person name="Feldman A."/>
            <person name="Lin J.S."/>
            <person name="Chang W.E."/>
            <person name="Higgs B.W."/>
            <person name="Demirev P."/>
            <person name="Lindquist J."/>
            <person name="Liem A."/>
            <person name="Fochler E."/>
            <person name="Read T.D."/>
            <person name="Tapia R."/>
            <person name="Johnson S."/>
            <person name="Bishop-Lilly K.A."/>
            <person name="Detter C."/>
            <person name="Han C."/>
            <person name="Sozhamannan S."/>
            <person name="Rosenzweig C.N."/>
            <person name="Skowronski E.W."/>
        </authorList>
    </citation>
    <scope>NUCLEOTIDE SEQUENCE [LARGE SCALE GENOMIC DNA]</scope>
    <source>
        <strain evidence="17 18">PIT1</strain>
    </source>
</reference>
<dbReference type="CDD" id="cd01335">
    <property type="entry name" value="Radical_SAM"/>
    <property type="match status" value="1"/>
</dbReference>
<evidence type="ECO:0000256" key="5">
    <source>
        <dbReference type="ARBA" id="ARBA00022363"/>
    </source>
</evidence>
<evidence type="ECO:0000256" key="4">
    <source>
        <dbReference type="ARBA" id="ARBA00008703"/>
    </source>
</evidence>
<keyword evidence="10" id="KW-0408">Iron</keyword>
<feature type="domain" description="Radical SAM core" evidence="16">
    <location>
        <begin position="107"/>
        <end position="330"/>
    </location>
</feature>
<evidence type="ECO:0000259" key="16">
    <source>
        <dbReference type="PROSITE" id="PS51918"/>
    </source>
</evidence>
<accession>A0A432ZFX1</accession>
<evidence type="ECO:0000256" key="2">
    <source>
        <dbReference type="ARBA" id="ARBA00001933"/>
    </source>
</evidence>
<comment type="catalytic activity">
    <reaction evidence="1">
        <text>L-lysine = D-beta-lysine</text>
        <dbReference type="Rhea" id="RHEA:44148"/>
        <dbReference type="ChEBI" id="CHEBI:32551"/>
        <dbReference type="ChEBI" id="CHEBI:84138"/>
    </reaction>
</comment>
<dbReference type="SFLD" id="SFLDS00029">
    <property type="entry name" value="Radical_SAM"/>
    <property type="match status" value="1"/>
</dbReference>
<gene>
    <name evidence="17" type="primary">epmB</name>
    <name evidence="17" type="ORF">CWI83_08015</name>
</gene>
<dbReference type="PANTHER" id="PTHR30538:SF1">
    <property type="entry name" value="L-LYSINE 2,3-AMINOMUTASE"/>
    <property type="match status" value="1"/>
</dbReference>
<comment type="similarity">
    <text evidence="4">Belongs to the radical SAM superfamily. KamA family.</text>
</comment>
<dbReference type="InterPro" id="IPR022462">
    <property type="entry name" value="EpmB"/>
</dbReference>
<evidence type="ECO:0000256" key="11">
    <source>
        <dbReference type="ARBA" id="ARBA00023014"/>
    </source>
</evidence>
<feature type="binding site" evidence="14">
    <location>
        <position position="128"/>
    </location>
    <ligand>
        <name>[4Fe-4S] cluster</name>
        <dbReference type="ChEBI" id="CHEBI:49883"/>
        <note>4Fe-4S-S-AdoMet</note>
    </ligand>
</feature>
<comment type="cofactor">
    <cofactor evidence="3">
        <name>[4Fe-4S] cluster</name>
        <dbReference type="ChEBI" id="CHEBI:49883"/>
    </cofactor>
</comment>
<dbReference type="OrthoDB" id="9770937at2"/>
<dbReference type="GO" id="GO:0046872">
    <property type="term" value="F:metal ion binding"/>
    <property type="evidence" value="ECO:0007669"/>
    <property type="project" value="UniProtKB-KW"/>
</dbReference>
<dbReference type="PROSITE" id="PS51918">
    <property type="entry name" value="RADICAL_SAM"/>
    <property type="match status" value="1"/>
</dbReference>
<evidence type="ECO:0000256" key="15">
    <source>
        <dbReference type="PIRSR" id="PIRSR603739-50"/>
    </source>
</evidence>
<evidence type="ECO:0000256" key="10">
    <source>
        <dbReference type="ARBA" id="ARBA00023004"/>
    </source>
</evidence>
<keyword evidence="12" id="KW-0413">Isomerase</keyword>
<dbReference type="InterPro" id="IPR007197">
    <property type="entry name" value="rSAM"/>
</dbReference>
<dbReference type="NCBIfam" id="TIGR00238">
    <property type="entry name" value="KamA family radical SAM protein"/>
    <property type="match status" value="1"/>
</dbReference>
<dbReference type="PIRSF" id="PIRSF004911">
    <property type="entry name" value="DUF160"/>
    <property type="match status" value="1"/>
</dbReference>
<evidence type="ECO:0000256" key="12">
    <source>
        <dbReference type="ARBA" id="ARBA00023235"/>
    </source>
</evidence>
<dbReference type="InterPro" id="IPR003739">
    <property type="entry name" value="Lys_aminomutase/Glu_NH3_mut"/>
</dbReference>
<protein>
    <recommendedName>
        <fullName evidence="5">L-lysine 2,3-aminomutase</fullName>
    </recommendedName>
    <alternativeName>
        <fullName evidence="13">EF-P post-translational modification enzyme B</fullName>
    </alternativeName>
</protein>
<feature type="binding site" evidence="14">
    <location>
        <position position="125"/>
    </location>
    <ligand>
        <name>[4Fe-4S] cluster</name>
        <dbReference type="ChEBI" id="CHEBI:49883"/>
        <note>4Fe-4S-S-AdoMet</note>
    </ligand>
</feature>
<dbReference type="EMBL" id="PIQG01000003">
    <property type="protein sequence ID" value="RUO76875.1"/>
    <property type="molecule type" value="Genomic_DNA"/>
</dbReference>
<feature type="modified residue" description="N6-(pyridoxal phosphate)lysine" evidence="15">
    <location>
        <position position="333"/>
    </location>
</feature>
<keyword evidence="8 14" id="KW-0479">Metal-binding</keyword>
<evidence type="ECO:0000256" key="14">
    <source>
        <dbReference type="PIRSR" id="PIRSR004911-1"/>
    </source>
</evidence>
<organism evidence="17 18">
    <name type="scientific">Pseudidiomarina taiwanensis</name>
    <dbReference type="NCBI Taxonomy" id="337250"/>
    <lineage>
        <taxon>Bacteria</taxon>
        <taxon>Pseudomonadati</taxon>
        <taxon>Pseudomonadota</taxon>
        <taxon>Gammaproteobacteria</taxon>
        <taxon>Alteromonadales</taxon>
        <taxon>Idiomarinaceae</taxon>
        <taxon>Pseudidiomarina</taxon>
    </lineage>
</organism>
<dbReference type="Pfam" id="PF04055">
    <property type="entry name" value="Radical_SAM"/>
    <property type="match status" value="1"/>
</dbReference>
<dbReference type="SFLD" id="SFLDF00314">
    <property type="entry name" value="L-lysine_2_3-aminomutase_(yjeK"/>
    <property type="match status" value="1"/>
</dbReference>
<evidence type="ECO:0000256" key="6">
    <source>
        <dbReference type="ARBA" id="ARBA00022485"/>
    </source>
</evidence>
<sequence>MVLSEAAGVDVRIRPDWQQQLASAISDPAELARLLQLDLSEVSHHFGARSLFPMRVPKHFVNLMEQGNPNDPLLLQVLPHAEEFHKAPGYSKDPLVEHDGAQPSLLHKYKSRVLVIFRGGCAINCRYCFRRHFPYQEHHFGAAERAQLIQYLEQHPEINEVILSGGDPLLATDPQLARLLEALEKLPQLTRIRIHSRLPVVIPARLTAELAQRLDQSRLQAILVLHTNHPNEIAPQLVKRLNVWREHQITLLNQSVLLKGINDQASILIELSEKLFEAGVLPYYLHQLDKVDGAHHFAVSDAEALALENALRSELPGFLVPKLVREIAGEASKTPLQLI</sequence>
<proteinExistence type="inferred from homology"/>
<keyword evidence="11 14" id="KW-0411">Iron-sulfur</keyword>
<evidence type="ECO:0000256" key="1">
    <source>
        <dbReference type="ARBA" id="ARBA00001352"/>
    </source>
</evidence>
<dbReference type="SUPFAM" id="SSF102114">
    <property type="entry name" value="Radical SAM enzymes"/>
    <property type="match status" value="1"/>
</dbReference>
<evidence type="ECO:0000256" key="8">
    <source>
        <dbReference type="ARBA" id="ARBA00022723"/>
    </source>
</evidence>
<dbReference type="AlphaFoldDB" id="A0A432ZFX1"/>
<dbReference type="GO" id="GO:0016853">
    <property type="term" value="F:isomerase activity"/>
    <property type="evidence" value="ECO:0007669"/>
    <property type="project" value="UniProtKB-KW"/>
</dbReference>
<evidence type="ECO:0000313" key="17">
    <source>
        <dbReference type="EMBL" id="RUO76875.1"/>
    </source>
</evidence>
<evidence type="ECO:0000256" key="13">
    <source>
        <dbReference type="ARBA" id="ARBA00030756"/>
    </source>
</evidence>
<dbReference type="InterPro" id="IPR058240">
    <property type="entry name" value="rSAM_sf"/>
</dbReference>
<dbReference type="NCBIfam" id="TIGR03821">
    <property type="entry name" value="EFP_modif_epmB"/>
    <property type="match status" value="1"/>
</dbReference>
<name>A0A432ZFX1_9GAMM</name>
<evidence type="ECO:0000256" key="3">
    <source>
        <dbReference type="ARBA" id="ARBA00001966"/>
    </source>
</evidence>
<evidence type="ECO:0000256" key="9">
    <source>
        <dbReference type="ARBA" id="ARBA00022898"/>
    </source>
</evidence>
<comment type="caution">
    <text evidence="17">The sequence shown here is derived from an EMBL/GenBank/DDBJ whole genome shotgun (WGS) entry which is preliminary data.</text>
</comment>
<dbReference type="PANTHER" id="PTHR30538">
    <property type="entry name" value="LYSINE 2,3-AMINOMUTASE-RELATED"/>
    <property type="match status" value="1"/>
</dbReference>
<dbReference type="SFLD" id="SFLDG01070">
    <property type="entry name" value="PLP-dependent"/>
    <property type="match status" value="1"/>
</dbReference>
<dbReference type="InterPro" id="IPR013785">
    <property type="entry name" value="Aldolase_TIM"/>
</dbReference>
<keyword evidence="9 15" id="KW-0663">Pyridoxal phosphate</keyword>
<keyword evidence="6 14" id="KW-0004">4Fe-4S</keyword>
<dbReference type="Gene3D" id="3.20.20.70">
    <property type="entry name" value="Aldolase class I"/>
    <property type="match status" value="1"/>
</dbReference>
<dbReference type="Proteomes" id="UP000288279">
    <property type="component" value="Unassembled WGS sequence"/>
</dbReference>
<dbReference type="GO" id="GO:0051539">
    <property type="term" value="F:4 iron, 4 sulfur cluster binding"/>
    <property type="evidence" value="ECO:0007669"/>
    <property type="project" value="UniProtKB-KW"/>
</dbReference>
<evidence type="ECO:0000256" key="7">
    <source>
        <dbReference type="ARBA" id="ARBA00022691"/>
    </source>
</evidence>
<evidence type="ECO:0000313" key="18">
    <source>
        <dbReference type="Proteomes" id="UP000288279"/>
    </source>
</evidence>
<feature type="binding site" evidence="14">
    <location>
        <position position="121"/>
    </location>
    <ligand>
        <name>[4Fe-4S] cluster</name>
        <dbReference type="ChEBI" id="CHEBI:49883"/>
        <note>4Fe-4S-S-AdoMet</note>
    </ligand>
</feature>